<reference evidence="3" key="2">
    <citation type="submission" date="2020-09" db="EMBL/GenBank/DDBJ databases">
        <authorList>
            <person name="Sun Q."/>
            <person name="Zhou Y."/>
        </authorList>
    </citation>
    <scope>NUCLEOTIDE SEQUENCE</scope>
    <source>
        <strain evidence="3">CGMCC 1.15725</strain>
    </source>
</reference>
<protein>
    <recommendedName>
        <fullName evidence="2">YCII-related domain-containing protein</fullName>
    </recommendedName>
</protein>
<dbReference type="Pfam" id="PF03795">
    <property type="entry name" value="YCII"/>
    <property type="match status" value="1"/>
</dbReference>
<dbReference type="Gene3D" id="3.30.70.1060">
    <property type="entry name" value="Dimeric alpha+beta barrel"/>
    <property type="match status" value="1"/>
</dbReference>
<dbReference type="PANTHER" id="PTHR35174:SF3">
    <property type="entry name" value="BLL7171 PROTEIN"/>
    <property type="match status" value="1"/>
</dbReference>
<reference evidence="3" key="1">
    <citation type="journal article" date="2014" name="Int. J. Syst. Evol. Microbiol.">
        <title>Complete genome sequence of Corynebacterium casei LMG S-19264T (=DSM 44701T), isolated from a smear-ripened cheese.</title>
        <authorList>
            <consortium name="US DOE Joint Genome Institute (JGI-PGF)"/>
            <person name="Walter F."/>
            <person name="Albersmeier A."/>
            <person name="Kalinowski J."/>
            <person name="Ruckert C."/>
        </authorList>
    </citation>
    <scope>NUCLEOTIDE SEQUENCE</scope>
    <source>
        <strain evidence="3">CGMCC 1.15725</strain>
    </source>
</reference>
<name>A0A8J3E357_9PROT</name>
<evidence type="ECO:0000313" key="3">
    <source>
        <dbReference type="EMBL" id="GGF03943.1"/>
    </source>
</evidence>
<dbReference type="Proteomes" id="UP000646365">
    <property type="component" value="Unassembled WGS sequence"/>
</dbReference>
<dbReference type="InterPro" id="IPR005545">
    <property type="entry name" value="YCII"/>
</dbReference>
<organism evidence="3 4">
    <name type="scientific">Aliidongia dinghuensis</name>
    <dbReference type="NCBI Taxonomy" id="1867774"/>
    <lineage>
        <taxon>Bacteria</taxon>
        <taxon>Pseudomonadati</taxon>
        <taxon>Pseudomonadota</taxon>
        <taxon>Alphaproteobacteria</taxon>
        <taxon>Rhodospirillales</taxon>
        <taxon>Dongiaceae</taxon>
        <taxon>Aliidongia</taxon>
    </lineage>
</organism>
<dbReference type="RefSeq" id="WP_189042400.1">
    <property type="nucleotide sequence ID" value="NZ_BMJQ01000001.1"/>
</dbReference>
<evidence type="ECO:0000256" key="1">
    <source>
        <dbReference type="ARBA" id="ARBA00007689"/>
    </source>
</evidence>
<dbReference type="InterPro" id="IPR011008">
    <property type="entry name" value="Dimeric_a/b-barrel"/>
</dbReference>
<dbReference type="EMBL" id="BMJQ01000001">
    <property type="protein sequence ID" value="GGF03943.1"/>
    <property type="molecule type" value="Genomic_DNA"/>
</dbReference>
<accession>A0A8J3E357</accession>
<comment type="caution">
    <text evidence="3">The sequence shown here is derived from an EMBL/GenBank/DDBJ whole genome shotgun (WGS) entry which is preliminary data.</text>
</comment>
<evidence type="ECO:0000313" key="4">
    <source>
        <dbReference type="Proteomes" id="UP000646365"/>
    </source>
</evidence>
<dbReference type="PANTHER" id="PTHR35174">
    <property type="entry name" value="BLL7171 PROTEIN-RELATED"/>
    <property type="match status" value="1"/>
</dbReference>
<gene>
    <name evidence="3" type="ORF">GCM10011611_06760</name>
</gene>
<evidence type="ECO:0000259" key="2">
    <source>
        <dbReference type="Pfam" id="PF03795"/>
    </source>
</evidence>
<feature type="domain" description="YCII-related" evidence="2">
    <location>
        <begin position="1"/>
        <end position="116"/>
    </location>
</feature>
<dbReference type="SUPFAM" id="SSF54909">
    <property type="entry name" value="Dimeric alpha+beta barrel"/>
    <property type="match status" value="1"/>
</dbReference>
<dbReference type="AlphaFoldDB" id="A0A8J3E357"/>
<proteinExistence type="inferred from homology"/>
<keyword evidence="4" id="KW-1185">Reference proteome</keyword>
<comment type="similarity">
    <text evidence="1">Belongs to the YciI family.</text>
</comment>
<sequence length="143" mass="15245">MLYAILCYDHEDAVSAWPEEEEAAVMARLGAVQEKLAAQGRLGPVARLLPTTAATTVRKNGEHLVLDGPFAETKEQLLGFYIVECADLDQAVETAKELASTYTSEGSYELRPLALFKPAPTPVTVTPATVTPAKATPAAVMDA</sequence>